<evidence type="ECO:0000256" key="1">
    <source>
        <dbReference type="SAM" id="MobiDB-lite"/>
    </source>
</evidence>
<gene>
    <name evidence="2" type="ORF">T01_10676</name>
</gene>
<evidence type="ECO:0000313" key="2">
    <source>
        <dbReference type="EMBL" id="KRY28835.1"/>
    </source>
</evidence>
<comment type="caution">
    <text evidence="2">The sequence shown here is derived from an EMBL/GenBank/DDBJ whole genome shotgun (WGS) entry which is preliminary data.</text>
</comment>
<feature type="region of interest" description="Disordered" evidence="1">
    <location>
        <begin position="43"/>
        <end position="73"/>
    </location>
</feature>
<protein>
    <submittedName>
        <fullName evidence="2">Uncharacterized protein</fullName>
    </submittedName>
</protein>
<keyword evidence="3" id="KW-1185">Reference proteome</keyword>
<dbReference type="EMBL" id="JYDH01000189">
    <property type="protein sequence ID" value="KRY28835.1"/>
    <property type="molecule type" value="Genomic_DNA"/>
</dbReference>
<dbReference type="InParanoid" id="A0A0V1AX77"/>
<sequence length="203" mass="23681">MSSALSSNRCSEIYLEYRRTKVLCCIRRLSALRSNFVEPPAESMSQHLDRPVGGSPLVRRSKSAKRTGTPVDFSGGTRLKVSARCAHNATELQHRERQRKCFITCTWIPWRHPAKHLMRQGRWLPNCRKKWSAQGMGCHWKTLRIYWDRERPPDLYPSENNSPRRLSESTASRVRPSVVRRRDLSLWYPSCFCSARVLRTPLQ</sequence>
<proteinExistence type="predicted"/>
<evidence type="ECO:0000313" key="3">
    <source>
        <dbReference type="Proteomes" id="UP000054776"/>
    </source>
</evidence>
<accession>A0A0V1AX77</accession>
<dbReference type="AlphaFoldDB" id="A0A0V1AX77"/>
<dbReference type="Proteomes" id="UP000054776">
    <property type="component" value="Unassembled WGS sequence"/>
</dbReference>
<organism evidence="2 3">
    <name type="scientific">Trichinella spiralis</name>
    <name type="common">Trichina worm</name>
    <dbReference type="NCBI Taxonomy" id="6334"/>
    <lineage>
        <taxon>Eukaryota</taxon>
        <taxon>Metazoa</taxon>
        <taxon>Ecdysozoa</taxon>
        <taxon>Nematoda</taxon>
        <taxon>Enoplea</taxon>
        <taxon>Dorylaimia</taxon>
        <taxon>Trichinellida</taxon>
        <taxon>Trichinellidae</taxon>
        <taxon>Trichinella</taxon>
    </lineage>
</organism>
<reference evidence="2 3" key="1">
    <citation type="submission" date="2015-01" db="EMBL/GenBank/DDBJ databases">
        <title>Evolution of Trichinella species and genotypes.</title>
        <authorList>
            <person name="Korhonen P.K."/>
            <person name="Edoardo P."/>
            <person name="Giuseppe L.R."/>
            <person name="Gasser R.B."/>
        </authorList>
    </citation>
    <scope>NUCLEOTIDE SEQUENCE [LARGE SCALE GENOMIC DNA]</scope>
    <source>
        <strain evidence="2">ISS3</strain>
    </source>
</reference>
<name>A0A0V1AX77_TRISP</name>